<sequence length="85" mass="9164">MILHGLQEPSLPSILVPQNWQVYIVGSTQSGLSFSSSSSSSSLRSSSGSIVRPFARSGAIKNRLWALISPRCPVIPHSRGTTKRD</sequence>
<comment type="caution">
    <text evidence="1">The sequence shown here is derived from an EMBL/GenBank/DDBJ whole genome shotgun (WGS) entry which is preliminary data.</text>
</comment>
<protein>
    <submittedName>
        <fullName evidence="1">Uncharacterized protein</fullName>
    </submittedName>
</protein>
<dbReference type="AlphaFoldDB" id="A0A0F9SEX7"/>
<name>A0A0F9SEX7_9ZZZZ</name>
<organism evidence="1">
    <name type="scientific">marine sediment metagenome</name>
    <dbReference type="NCBI Taxonomy" id="412755"/>
    <lineage>
        <taxon>unclassified sequences</taxon>
        <taxon>metagenomes</taxon>
        <taxon>ecological metagenomes</taxon>
    </lineage>
</organism>
<accession>A0A0F9SEX7</accession>
<proteinExistence type="predicted"/>
<gene>
    <name evidence="1" type="ORF">LCGC14_0782420</name>
</gene>
<reference evidence="1" key="1">
    <citation type="journal article" date="2015" name="Nature">
        <title>Complex archaea that bridge the gap between prokaryotes and eukaryotes.</title>
        <authorList>
            <person name="Spang A."/>
            <person name="Saw J.H."/>
            <person name="Jorgensen S.L."/>
            <person name="Zaremba-Niedzwiedzka K."/>
            <person name="Martijn J."/>
            <person name="Lind A.E."/>
            <person name="van Eijk R."/>
            <person name="Schleper C."/>
            <person name="Guy L."/>
            <person name="Ettema T.J."/>
        </authorList>
    </citation>
    <scope>NUCLEOTIDE SEQUENCE</scope>
</reference>
<dbReference type="EMBL" id="LAZR01002030">
    <property type="protein sequence ID" value="KKN35551.1"/>
    <property type="molecule type" value="Genomic_DNA"/>
</dbReference>
<evidence type="ECO:0000313" key="1">
    <source>
        <dbReference type="EMBL" id="KKN35551.1"/>
    </source>
</evidence>